<dbReference type="PROSITE" id="PS00876">
    <property type="entry name" value="IDO_1"/>
    <property type="match status" value="1"/>
</dbReference>
<evidence type="ECO:0000313" key="7">
    <source>
        <dbReference type="Proteomes" id="UP000293360"/>
    </source>
</evidence>
<dbReference type="GO" id="GO:0034354">
    <property type="term" value="P:'de novo' NAD+ biosynthetic process from L-tryptophan"/>
    <property type="evidence" value="ECO:0007669"/>
    <property type="project" value="TreeGrafter"/>
</dbReference>
<keyword evidence="3 4" id="KW-0408">Iron</keyword>
<dbReference type="OrthoDB" id="540174at2759"/>
<gene>
    <name evidence="6" type="ORF">DL764_005791</name>
</gene>
<keyword evidence="7" id="KW-1185">Reference proteome</keyword>
<dbReference type="GO" id="GO:0046872">
    <property type="term" value="F:metal ion binding"/>
    <property type="evidence" value="ECO:0007669"/>
    <property type="project" value="UniProtKB-KW"/>
</dbReference>
<evidence type="ECO:0000256" key="1">
    <source>
        <dbReference type="ARBA" id="ARBA00007119"/>
    </source>
</evidence>
<keyword evidence="2 4" id="KW-0479">Metal-binding</keyword>
<dbReference type="InterPro" id="IPR037217">
    <property type="entry name" value="Trp/Indoleamine_2_3_dOase-like"/>
</dbReference>
<accession>A0A4Q4TAB3</accession>
<feature type="binding site" description="proximal binding residue" evidence="4">
    <location>
        <position position="374"/>
    </location>
    <ligand>
        <name>heme b</name>
        <dbReference type="ChEBI" id="CHEBI:60344"/>
    </ligand>
    <ligandPart>
        <name>Fe</name>
        <dbReference type="ChEBI" id="CHEBI:18248"/>
    </ligandPart>
</feature>
<dbReference type="Gene3D" id="1.20.58.480">
    <property type="match status" value="1"/>
</dbReference>
<dbReference type="AlphaFoldDB" id="A0A4Q4TAB3"/>
<evidence type="ECO:0000256" key="5">
    <source>
        <dbReference type="SAM" id="MobiDB-lite"/>
    </source>
</evidence>
<protein>
    <recommendedName>
        <fullName evidence="8">Indoleamine 2,3-dioxygenase</fullName>
    </recommendedName>
</protein>
<keyword evidence="4" id="KW-0349">Heme</keyword>
<dbReference type="InterPro" id="IPR000898">
    <property type="entry name" value="Indolamine_dOase"/>
</dbReference>
<evidence type="ECO:0000256" key="2">
    <source>
        <dbReference type="ARBA" id="ARBA00022723"/>
    </source>
</evidence>
<comment type="similarity">
    <text evidence="1">Belongs to the indoleamine 2,3-dioxygenase family.</text>
</comment>
<reference evidence="6 7" key="1">
    <citation type="submission" date="2018-06" db="EMBL/GenBank/DDBJ databases">
        <title>Complete Genomes of Monosporascus.</title>
        <authorList>
            <person name="Robinson A.J."/>
            <person name="Natvig D.O."/>
        </authorList>
    </citation>
    <scope>NUCLEOTIDE SEQUENCE [LARGE SCALE GENOMIC DNA]</scope>
    <source>
        <strain evidence="6 7">CBS 110550</strain>
    </source>
</reference>
<organism evidence="6 7">
    <name type="scientific">Monosporascus ibericus</name>
    <dbReference type="NCBI Taxonomy" id="155417"/>
    <lineage>
        <taxon>Eukaryota</taxon>
        <taxon>Fungi</taxon>
        <taxon>Dikarya</taxon>
        <taxon>Ascomycota</taxon>
        <taxon>Pezizomycotina</taxon>
        <taxon>Sordariomycetes</taxon>
        <taxon>Xylariomycetidae</taxon>
        <taxon>Xylariales</taxon>
        <taxon>Xylariales incertae sedis</taxon>
        <taxon>Monosporascus</taxon>
    </lineage>
</organism>
<evidence type="ECO:0000256" key="3">
    <source>
        <dbReference type="ARBA" id="ARBA00023004"/>
    </source>
</evidence>
<dbReference type="Pfam" id="PF01231">
    <property type="entry name" value="IDO"/>
    <property type="match status" value="1"/>
</dbReference>
<name>A0A4Q4TAB3_9PEZI</name>
<dbReference type="STRING" id="155417.A0A4Q4TAB3"/>
<evidence type="ECO:0000313" key="6">
    <source>
        <dbReference type="EMBL" id="RYP02464.1"/>
    </source>
</evidence>
<dbReference type="SUPFAM" id="SSF140959">
    <property type="entry name" value="Indolic compounds 2,3-dioxygenase-like"/>
    <property type="match status" value="1"/>
</dbReference>
<sequence length="452" mass="51161">MPSRIDHHNQFEISKAKVLLKKHDVSNNGFLPEGVPLDRLPDPLYAPWEDILSQLPTLLKRKTLRRSIDDLDVILTQKLDTQREWRRAYVVLSFLAHGYIWGGDKPSEILPAAISVPYVKVSEHLELPPVATYAALNLWNFTSSRNDFTDLDNLKALNTFSGTEDESWFFCLSAAMECQGAYVIPIMLDAIEGIHRKDYQIVTDSLETLRDCIEKLSRLLERMHERCDPMVFYHQIRPYLAGSRNMEDAGLPNGVFYEEGDGKGRWRQLRGGSNGQSSLIQFFDVVLGVEHNSSGNAGQRSREASTDGDRKPVGFHEEIRSYMPEPHRRFLQHMSRMDNLRDFALQSVVSDEQRRVRQSFQAATTALAEFRSKHMQMVTRYIIVPSRRQGETEGVNLAAASTRASLEKGAGAGLTGTGGTPLIPFLRQTRDETLQAGMGPRDSLIDERQITI</sequence>
<comment type="caution">
    <text evidence="6">The sequence shown here is derived from an EMBL/GenBank/DDBJ whole genome shotgun (WGS) entry which is preliminary data.</text>
</comment>
<dbReference type="GO" id="GO:0020037">
    <property type="term" value="F:heme binding"/>
    <property type="evidence" value="ECO:0007669"/>
    <property type="project" value="InterPro"/>
</dbReference>
<dbReference type="PANTHER" id="PTHR28657">
    <property type="entry name" value="INDOLEAMINE 2,3-DIOXYGENASE"/>
    <property type="match status" value="1"/>
</dbReference>
<evidence type="ECO:0000256" key="4">
    <source>
        <dbReference type="PIRSR" id="PIRSR600898-1"/>
    </source>
</evidence>
<evidence type="ECO:0008006" key="8">
    <source>
        <dbReference type="Google" id="ProtNLM"/>
    </source>
</evidence>
<dbReference type="PANTHER" id="PTHR28657:SF10">
    <property type="entry name" value="INDOLEAMINE 2,3-DIOXYGENASE"/>
    <property type="match status" value="1"/>
</dbReference>
<dbReference type="GO" id="GO:0019441">
    <property type="term" value="P:L-tryptophan catabolic process to kynurenine"/>
    <property type="evidence" value="ECO:0007669"/>
    <property type="project" value="InterPro"/>
</dbReference>
<dbReference type="GO" id="GO:0033754">
    <property type="term" value="F:indoleamine 2,3-dioxygenase activity"/>
    <property type="evidence" value="ECO:0007669"/>
    <property type="project" value="TreeGrafter"/>
</dbReference>
<dbReference type="Proteomes" id="UP000293360">
    <property type="component" value="Unassembled WGS sequence"/>
</dbReference>
<dbReference type="GO" id="GO:0005737">
    <property type="term" value="C:cytoplasm"/>
    <property type="evidence" value="ECO:0007669"/>
    <property type="project" value="TreeGrafter"/>
</dbReference>
<feature type="region of interest" description="Disordered" evidence="5">
    <location>
        <begin position="293"/>
        <end position="312"/>
    </location>
</feature>
<dbReference type="EMBL" id="QJNU01000315">
    <property type="protein sequence ID" value="RYP02464.1"/>
    <property type="molecule type" value="Genomic_DNA"/>
</dbReference>
<feature type="compositionally biased region" description="Basic and acidic residues" evidence="5">
    <location>
        <begin position="300"/>
        <end position="312"/>
    </location>
</feature>
<proteinExistence type="inferred from homology"/>